<proteinExistence type="predicted"/>
<sequence length="41" mass="4652">MLELVSQTPPFSMEARMNPLKGILIVDHKFSLLLLTVAYFS</sequence>
<dbReference type="EMBL" id="CP000828">
    <property type="protein sequence ID" value="ABW25617.1"/>
    <property type="molecule type" value="Genomic_DNA"/>
</dbReference>
<accession>B0CD26</accession>
<keyword evidence="2" id="KW-1185">Reference proteome</keyword>
<name>B0CD26_ACAM1</name>
<dbReference type="AlphaFoldDB" id="B0CD26"/>
<evidence type="ECO:0000313" key="2">
    <source>
        <dbReference type="Proteomes" id="UP000000268"/>
    </source>
</evidence>
<dbReference type="Proteomes" id="UP000000268">
    <property type="component" value="Chromosome"/>
</dbReference>
<protein>
    <submittedName>
        <fullName evidence="1">Uncharacterized protein</fullName>
    </submittedName>
</protein>
<dbReference type="HOGENOM" id="CLU_3264045_0_0_3"/>
<evidence type="ECO:0000313" key="1">
    <source>
        <dbReference type="EMBL" id="ABW25617.1"/>
    </source>
</evidence>
<gene>
    <name evidence="1" type="ordered locus">AM1_0567</name>
</gene>
<dbReference type="KEGG" id="amr:AM1_0567"/>
<organism evidence="1 2">
    <name type="scientific">Acaryochloris marina (strain MBIC 11017)</name>
    <dbReference type="NCBI Taxonomy" id="329726"/>
    <lineage>
        <taxon>Bacteria</taxon>
        <taxon>Bacillati</taxon>
        <taxon>Cyanobacteriota</taxon>
        <taxon>Cyanophyceae</taxon>
        <taxon>Acaryochloridales</taxon>
        <taxon>Acaryochloridaceae</taxon>
        <taxon>Acaryochloris</taxon>
    </lineage>
</organism>
<reference evidence="1 2" key="1">
    <citation type="journal article" date="2008" name="Proc. Natl. Acad. Sci. U.S.A.">
        <title>Niche adaptation and genome expansion in the chlorophyll d-producing cyanobacterium Acaryochloris marina.</title>
        <authorList>
            <person name="Swingley W.D."/>
            <person name="Chen M."/>
            <person name="Cheung P.C."/>
            <person name="Conrad A.L."/>
            <person name="Dejesa L.C."/>
            <person name="Hao J."/>
            <person name="Honchak B.M."/>
            <person name="Karbach L.E."/>
            <person name="Kurdoglu A."/>
            <person name="Lahiri S."/>
            <person name="Mastrian S.D."/>
            <person name="Miyashita H."/>
            <person name="Page L."/>
            <person name="Ramakrishna P."/>
            <person name="Satoh S."/>
            <person name="Sattley W.M."/>
            <person name="Shimada Y."/>
            <person name="Taylor H.L."/>
            <person name="Tomo T."/>
            <person name="Tsuchiya T."/>
            <person name="Wang Z.T."/>
            <person name="Raymond J."/>
            <person name="Mimuro M."/>
            <person name="Blankenship R.E."/>
            <person name="Touchman J.W."/>
        </authorList>
    </citation>
    <scope>NUCLEOTIDE SEQUENCE [LARGE SCALE GENOMIC DNA]</scope>
    <source>
        <strain evidence="2">MBIC 11017</strain>
    </source>
</reference>